<evidence type="ECO:0000313" key="3">
    <source>
        <dbReference type="Proteomes" id="UP000824220"/>
    </source>
</evidence>
<reference evidence="2" key="2">
    <citation type="submission" date="2021-04" db="EMBL/GenBank/DDBJ databases">
        <authorList>
            <person name="Gilroy R."/>
        </authorList>
    </citation>
    <scope>NUCLEOTIDE SEQUENCE</scope>
    <source>
        <strain evidence="2">ChiHjej8B7-3636</strain>
    </source>
</reference>
<accession>A0A9D2H4V7</accession>
<organism evidence="2 3">
    <name type="scientific">Candidatus Microbacterium stercoravium</name>
    <dbReference type="NCBI Taxonomy" id="2838697"/>
    <lineage>
        <taxon>Bacteria</taxon>
        <taxon>Bacillati</taxon>
        <taxon>Actinomycetota</taxon>
        <taxon>Actinomycetes</taxon>
        <taxon>Micrococcales</taxon>
        <taxon>Microbacteriaceae</taxon>
        <taxon>Microbacterium</taxon>
    </lineage>
</organism>
<dbReference type="Proteomes" id="UP000824220">
    <property type="component" value="Unassembled WGS sequence"/>
</dbReference>
<sequence>MEESTGALAETGADGRVGPETAVGADTVRGIAAVGLVVTFAMTAMVGVFSSFVGLAPLIADAVGMDVRLADAIRLGVAAGLLWCPLVAAKVIAPRVSLVQHVHFTFGAHRTIWGFVLVAGMAATTIAAEVTGRYGWFLLAVLLMLGWGARTGVILNRLGDDQAMKAHAERQEQTRARIETIMERLMPWARGARRYATSTARRLAHRASPVVHGMLHRLRRVRRH</sequence>
<keyword evidence="1" id="KW-1133">Transmembrane helix</keyword>
<evidence type="ECO:0000313" key="2">
    <source>
        <dbReference type="EMBL" id="HJA03957.1"/>
    </source>
</evidence>
<name>A0A9D2H4V7_9MICO</name>
<feature type="transmembrane region" description="Helical" evidence="1">
    <location>
        <begin position="112"/>
        <end position="128"/>
    </location>
</feature>
<feature type="transmembrane region" description="Helical" evidence="1">
    <location>
        <begin position="72"/>
        <end position="92"/>
    </location>
</feature>
<feature type="transmembrane region" description="Helical" evidence="1">
    <location>
        <begin position="31"/>
        <end position="60"/>
    </location>
</feature>
<keyword evidence="1" id="KW-0472">Membrane</keyword>
<dbReference type="EMBL" id="DXAM01000051">
    <property type="protein sequence ID" value="HJA03957.1"/>
    <property type="molecule type" value="Genomic_DNA"/>
</dbReference>
<proteinExistence type="predicted"/>
<gene>
    <name evidence="2" type="ORF">H9800_03770</name>
</gene>
<comment type="caution">
    <text evidence="2">The sequence shown here is derived from an EMBL/GenBank/DDBJ whole genome shotgun (WGS) entry which is preliminary data.</text>
</comment>
<feature type="transmembrane region" description="Helical" evidence="1">
    <location>
        <begin position="134"/>
        <end position="155"/>
    </location>
</feature>
<keyword evidence="1" id="KW-0812">Transmembrane</keyword>
<evidence type="ECO:0000256" key="1">
    <source>
        <dbReference type="SAM" id="Phobius"/>
    </source>
</evidence>
<reference evidence="2" key="1">
    <citation type="journal article" date="2021" name="PeerJ">
        <title>Extensive microbial diversity within the chicken gut microbiome revealed by metagenomics and culture.</title>
        <authorList>
            <person name="Gilroy R."/>
            <person name="Ravi A."/>
            <person name="Getino M."/>
            <person name="Pursley I."/>
            <person name="Horton D.L."/>
            <person name="Alikhan N.F."/>
            <person name="Baker D."/>
            <person name="Gharbi K."/>
            <person name="Hall N."/>
            <person name="Watson M."/>
            <person name="Adriaenssens E.M."/>
            <person name="Foster-Nyarko E."/>
            <person name="Jarju S."/>
            <person name="Secka A."/>
            <person name="Antonio M."/>
            <person name="Oren A."/>
            <person name="Chaudhuri R.R."/>
            <person name="La Ragione R."/>
            <person name="Hildebrand F."/>
            <person name="Pallen M.J."/>
        </authorList>
    </citation>
    <scope>NUCLEOTIDE SEQUENCE</scope>
    <source>
        <strain evidence="2">ChiHjej8B7-3636</strain>
    </source>
</reference>
<protein>
    <submittedName>
        <fullName evidence="2">Uncharacterized protein</fullName>
    </submittedName>
</protein>
<dbReference type="AlphaFoldDB" id="A0A9D2H4V7"/>